<dbReference type="PATRIC" id="fig|69.6.peg.217"/>
<accession>A0A0S2DAJ0</accession>
<dbReference type="GO" id="GO:0006654">
    <property type="term" value="P:phosphatidic acid biosynthetic process"/>
    <property type="evidence" value="ECO:0007669"/>
    <property type="project" value="TreeGrafter"/>
</dbReference>
<evidence type="ECO:0000256" key="1">
    <source>
        <dbReference type="ARBA" id="ARBA00005189"/>
    </source>
</evidence>
<comment type="pathway">
    <text evidence="1">Lipid metabolism.</text>
</comment>
<protein>
    <submittedName>
        <fullName evidence="5">Acyltransferase</fullName>
    </submittedName>
</protein>
<evidence type="ECO:0000256" key="2">
    <source>
        <dbReference type="ARBA" id="ARBA00022679"/>
    </source>
</evidence>
<dbReference type="OrthoDB" id="9796839at2"/>
<organism evidence="5 6">
    <name type="scientific">Lysobacter enzymogenes</name>
    <dbReference type="NCBI Taxonomy" id="69"/>
    <lineage>
        <taxon>Bacteria</taxon>
        <taxon>Pseudomonadati</taxon>
        <taxon>Pseudomonadota</taxon>
        <taxon>Gammaproteobacteria</taxon>
        <taxon>Lysobacterales</taxon>
        <taxon>Lysobacteraceae</taxon>
        <taxon>Lysobacter</taxon>
    </lineage>
</organism>
<gene>
    <name evidence="5" type="ORF">GLE_0215</name>
</gene>
<feature type="compositionally biased region" description="Basic and acidic residues" evidence="4">
    <location>
        <begin position="1"/>
        <end position="11"/>
    </location>
</feature>
<evidence type="ECO:0000256" key="4">
    <source>
        <dbReference type="SAM" id="MobiDB-lite"/>
    </source>
</evidence>
<dbReference type="STRING" id="69.GLE_0215"/>
<sequence length="224" mass="24600">MSAEPDTHTDGTPHGASKLQHPPGAPDGSVVLPLPPNVPRVKPSRLARWLGRAILRLGGWRMVGQLPDIPRAVLIGIPHSSNWDGVWAFAAKAAMGLNVNIIAKESLFKVPVVGFMLRRFGVIPINRNAAHGVIDQAVAMIKGAEKFWLGIAPEGTRKRVEKWKAGFWKIAKNADVPVVLAYFHYPDKVIGIGPAFHLGEDMDADMRRIREYCRPFIGKNRGTV</sequence>
<keyword evidence="2 5" id="KW-0808">Transferase</keyword>
<proteinExistence type="predicted"/>
<dbReference type="PANTHER" id="PTHR10434:SF9">
    <property type="entry name" value="PHOSPHOLIPID_GLYCEROL ACYLTRANSFERASE DOMAIN-CONTAINING PROTEIN"/>
    <property type="match status" value="1"/>
</dbReference>
<dbReference type="EMBL" id="CP013140">
    <property type="protein sequence ID" value="ALN55574.1"/>
    <property type="molecule type" value="Genomic_DNA"/>
</dbReference>
<dbReference type="PANTHER" id="PTHR10434">
    <property type="entry name" value="1-ACYL-SN-GLYCEROL-3-PHOSPHATE ACYLTRANSFERASE"/>
    <property type="match status" value="1"/>
</dbReference>
<dbReference type="AlphaFoldDB" id="A0A0S2DAJ0"/>
<dbReference type="GO" id="GO:0003841">
    <property type="term" value="F:1-acylglycerol-3-phosphate O-acyltransferase activity"/>
    <property type="evidence" value="ECO:0007669"/>
    <property type="project" value="TreeGrafter"/>
</dbReference>
<dbReference type="Pfam" id="PF01553">
    <property type="entry name" value="Acyltransferase"/>
    <property type="match status" value="1"/>
</dbReference>
<dbReference type="InterPro" id="IPR002123">
    <property type="entry name" value="Plipid/glycerol_acylTrfase"/>
</dbReference>
<reference evidence="5 6" key="1">
    <citation type="submission" date="2015-11" db="EMBL/GenBank/DDBJ databases">
        <title>Genome sequences of Lysobacter enzymogenes strain C3 and Lysobacter antibioticus ATCC 29479.</title>
        <authorList>
            <person name="Kobayashi D.Y."/>
        </authorList>
    </citation>
    <scope>NUCLEOTIDE SEQUENCE [LARGE SCALE GENOMIC DNA]</scope>
    <source>
        <strain evidence="5 6">C3</strain>
    </source>
</reference>
<name>A0A0S2DAJ0_LYSEN</name>
<dbReference type="SUPFAM" id="SSF69593">
    <property type="entry name" value="Glycerol-3-phosphate (1)-acyltransferase"/>
    <property type="match status" value="1"/>
</dbReference>
<evidence type="ECO:0000313" key="6">
    <source>
        <dbReference type="Proteomes" id="UP000061569"/>
    </source>
</evidence>
<dbReference type="Proteomes" id="UP000061569">
    <property type="component" value="Chromosome"/>
</dbReference>
<dbReference type="KEGG" id="lez:GLE_0215"/>
<keyword evidence="3 5" id="KW-0012">Acyltransferase</keyword>
<evidence type="ECO:0000256" key="3">
    <source>
        <dbReference type="ARBA" id="ARBA00023315"/>
    </source>
</evidence>
<evidence type="ECO:0000313" key="5">
    <source>
        <dbReference type="EMBL" id="ALN55574.1"/>
    </source>
</evidence>
<feature type="region of interest" description="Disordered" evidence="4">
    <location>
        <begin position="1"/>
        <end position="29"/>
    </location>
</feature>
<dbReference type="SMART" id="SM00563">
    <property type="entry name" value="PlsC"/>
    <property type="match status" value="1"/>
</dbReference>